<evidence type="ECO:0000313" key="8">
    <source>
        <dbReference type="EMBL" id="HIS73674.1"/>
    </source>
</evidence>
<feature type="binding site" evidence="7">
    <location>
        <position position="22"/>
    </location>
    <ligand>
        <name>substrate</name>
    </ligand>
</feature>
<comment type="similarity">
    <text evidence="2">Belongs to the KdsC family.</text>
</comment>
<dbReference type="NCBIfam" id="TIGR01670">
    <property type="entry name" value="KdsC-phosphatas"/>
    <property type="match status" value="1"/>
</dbReference>
<dbReference type="PANTHER" id="PTHR21485:SF3">
    <property type="entry name" value="N-ACYLNEURAMINATE CYTIDYLYLTRANSFERASE"/>
    <property type="match status" value="1"/>
</dbReference>
<accession>A0A9D1JWQ7</accession>
<dbReference type="PANTHER" id="PTHR21485">
    <property type="entry name" value="HAD SUPERFAMILY MEMBERS CMAS AND KDSC"/>
    <property type="match status" value="1"/>
</dbReference>
<dbReference type="FunFam" id="3.40.50.1000:FF:000029">
    <property type="entry name" value="3-deoxy-D-manno-octulosonate 8-phosphate phosphatase KdsC"/>
    <property type="match status" value="1"/>
</dbReference>
<dbReference type="InterPro" id="IPR050793">
    <property type="entry name" value="CMP-NeuNAc_synthase"/>
</dbReference>
<dbReference type="CDD" id="cd01630">
    <property type="entry name" value="HAD_KDO-like"/>
    <property type="match status" value="1"/>
</dbReference>
<comment type="cofactor">
    <cofactor evidence="1 7">
        <name>Mg(2+)</name>
        <dbReference type="ChEBI" id="CHEBI:18420"/>
    </cofactor>
</comment>
<protein>
    <submittedName>
        <fullName evidence="8">HAD hydrolase family protein</fullName>
    </submittedName>
</protein>
<comment type="subunit">
    <text evidence="3">Homotetramer.</text>
</comment>
<dbReference type="InterPro" id="IPR010023">
    <property type="entry name" value="KdsC_fam"/>
</dbReference>
<name>A0A9D1JWQ7_9BACT</name>
<feature type="binding site" evidence="7">
    <location>
        <position position="113"/>
    </location>
    <ligand>
        <name>Mg(2+)</name>
        <dbReference type="ChEBI" id="CHEBI:18420"/>
    </ligand>
</feature>
<gene>
    <name evidence="8" type="ORF">IAA86_01475</name>
</gene>
<dbReference type="GO" id="GO:0016788">
    <property type="term" value="F:hydrolase activity, acting on ester bonds"/>
    <property type="evidence" value="ECO:0007669"/>
    <property type="project" value="InterPro"/>
</dbReference>
<evidence type="ECO:0000256" key="7">
    <source>
        <dbReference type="PIRSR" id="PIRSR006118-2"/>
    </source>
</evidence>
<dbReference type="AlphaFoldDB" id="A0A9D1JWQ7"/>
<feature type="binding site" evidence="7">
    <location>
        <position position="20"/>
    </location>
    <ligand>
        <name>Mg(2+)</name>
        <dbReference type="ChEBI" id="CHEBI:18420"/>
    </ligand>
</feature>
<dbReference type="EMBL" id="DVJQ01000012">
    <property type="protein sequence ID" value="HIS73674.1"/>
    <property type="molecule type" value="Genomic_DNA"/>
</dbReference>
<evidence type="ECO:0000256" key="4">
    <source>
        <dbReference type="ARBA" id="ARBA00022723"/>
    </source>
</evidence>
<keyword evidence="6 7" id="KW-0460">Magnesium</keyword>
<keyword evidence="5 8" id="KW-0378">Hydrolase</keyword>
<keyword evidence="4 7" id="KW-0479">Metal-binding</keyword>
<evidence type="ECO:0000256" key="6">
    <source>
        <dbReference type="ARBA" id="ARBA00022842"/>
    </source>
</evidence>
<dbReference type="GO" id="GO:0008781">
    <property type="term" value="F:N-acylneuraminate cytidylyltransferase activity"/>
    <property type="evidence" value="ECO:0007669"/>
    <property type="project" value="TreeGrafter"/>
</dbReference>
<dbReference type="InterPro" id="IPR036412">
    <property type="entry name" value="HAD-like_sf"/>
</dbReference>
<organism evidence="8 9">
    <name type="scientific">Candidatus Galligastranaerophilus intestinavium</name>
    <dbReference type="NCBI Taxonomy" id="2840836"/>
    <lineage>
        <taxon>Bacteria</taxon>
        <taxon>Candidatus Galligastranaerophilus</taxon>
    </lineage>
</organism>
<evidence type="ECO:0000256" key="2">
    <source>
        <dbReference type="ARBA" id="ARBA00005893"/>
    </source>
</evidence>
<dbReference type="SFLD" id="SFLDG01138">
    <property type="entry name" value="C1.6.2:_Deoxy-d-mannose-octulo"/>
    <property type="match status" value="1"/>
</dbReference>
<evidence type="ECO:0000313" key="9">
    <source>
        <dbReference type="Proteomes" id="UP000886865"/>
    </source>
</evidence>
<dbReference type="GO" id="GO:0046872">
    <property type="term" value="F:metal ion binding"/>
    <property type="evidence" value="ECO:0007669"/>
    <property type="project" value="UniProtKB-KW"/>
</dbReference>
<dbReference type="SUPFAM" id="SSF56784">
    <property type="entry name" value="HAD-like"/>
    <property type="match status" value="1"/>
</dbReference>
<proteinExistence type="inferred from homology"/>
<dbReference type="InterPro" id="IPR023214">
    <property type="entry name" value="HAD_sf"/>
</dbReference>
<dbReference type="SFLD" id="SFLDS00003">
    <property type="entry name" value="Haloacid_Dehalogenase"/>
    <property type="match status" value="1"/>
</dbReference>
<sequence length="178" mass="19253">MYDSVEIKLKASKIKLAAFDVDGVMTDGSLIYLPDGSEAKAFNAKDGLGLSLLSAAGIKTVIITAKDSNVVIKRAETLNFTKVFLNQKNKLVALDSICEEFSIGYDEILYMGDDLPDIDVLKAVGLSVCPCDAIDDVKNICDVVTNKAGGKGAVREICDFLLRVKGLSFKDLRRPTNQ</sequence>
<dbReference type="Proteomes" id="UP000886865">
    <property type="component" value="Unassembled WGS sequence"/>
</dbReference>
<evidence type="ECO:0000256" key="1">
    <source>
        <dbReference type="ARBA" id="ARBA00001946"/>
    </source>
</evidence>
<dbReference type="PIRSF" id="PIRSF006118">
    <property type="entry name" value="KDO8-P_Ptase"/>
    <property type="match status" value="1"/>
</dbReference>
<reference evidence="8" key="1">
    <citation type="submission" date="2020-10" db="EMBL/GenBank/DDBJ databases">
        <authorList>
            <person name="Gilroy R."/>
        </authorList>
    </citation>
    <scope>NUCLEOTIDE SEQUENCE</scope>
    <source>
        <strain evidence="8">CHK152-2871</strain>
    </source>
</reference>
<reference evidence="8" key="2">
    <citation type="journal article" date="2021" name="PeerJ">
        <title>Extensive microbial diversity within the chicken gut microbiome revealed by metagenomics and culture.</title>
        <authorList>
            <person name="Gilroy R."/>
            <person name="Ravi A."/>
            <person name="Getino M."/>
            <person name="Pursley I."/>
            <person name="Horton D.L."/>
            <person name="Alikhan N.F."/>
            <person name="Baker D."/>
            <person name="Gharbi K."/>
            <person name="Hall N."/>
            <person name="Watson M."/>
            <person name="Adriaenssens E.M."/>
            <person name="Foster-Nyarko E."/>
            <person name="Jarju S."/>
            <person name="Secka A."/>
            <person name="Antonio M."/>
            <person name="Oren A."/>
            <person name="Chaudhuri R.R."/>
            <person name="La Ragione R."/>
            <person name="Hildebrand F."/>
            <person name="Pallen M.J."/>
        </authorList>
    </citation>
    <scope>NUCLEOTIDE SEQUENCE</scope>
    <source>
        <strain evidence="8">CHK152-2871</strain>
    </source>
</reference>
<evidence type="ECO:0000256" key="5">
    <source>
        <dbReference type="ARBA" id="ARBA00022801"/>
    </source>
</evidence>
<dbReference type="Gene3D" id="3.40.50.1000">
    <property type="entry name" value="HAD superfamily/HAD-like"/>
    <property type="match status" value="1"/>
</dbReference>
<comment type="caution">
    <text evidence="8">The sequence shown here is derived from an EMBL/GenBank/DDBJ whole genome shotgun (WGS) entry which is preliminary data.</text>
</comment>
<dbReference type="Pfam" id="PF08282">
    <property type="entry name" value="Hydrolase_3"/>
    <property type="match status" value="1"/>
</dbReference>
<evidence type="ECO:0000256" key="3">
    <source>
        <dbReference type="ARBA" id="ARBA00011881"/>
    </source>
</evidence>
<dbReference type="SFLD" id="SFLDG01136">
    <property type="entry name" value="C1.6:_Phosphoserine_Phosphatas"/>
    <property type="match status" value="1"/>
</dbReference>